<evidence type="ECO:0000313" key="2">
    <source>
        <dbReference type="EMBL" id="JAS08914.1"/>
    </source>
</evidence>
<sequence>MARPVNKKVVTFKVLGDQTIPPSPIYDCEVPIYPVDFPCQHRKPLPWWESEVNFLQFRDLVNIWLYELGQERLLFQHQVNESNQRDIMIISNQNKITSLYTDVSNAWVEQRRVDCEFEMLCYQLDFIENTIKNFEQFYKQQMNENQCKKKLYQIFEDIYVNLKQMEYTLLQIHVECAEKQSTEKENNAYGQIHSIADHFAVVLQKMESRLCEIIDLLNYIEVSIENYITKATEYAVETNYVELMLDIQKFKKKHV</sequence>
<dbReference type="InterPro" id="IPR007758">
    <property type="entry name" value="Nucleoporin_NSP1_C"/>
</dbReference>
<reference evidence="3" key="1">
    <citation type="submission" date="2015-12" db="EMBL/GenBank/DDBJ databases">
        <title>De novo transcriptome assembly of four potential Pierce s Disease insect vectors from Arizona vineyards.</title>
        <authorList>
            <person name="Tassone E.E."/>
        </authorList>
    </citation>
    <scope>NUCLEOTIDE SEQUENCE</scope>
</reference>
<accession>A0A1B6CY64</accession>
<dbReference type="EMBL" id="GEDC01028384">
    <property type="protein sequence ID" value="JAS08914.1"/>
    <property type="molecule type" value="Transcribed_RNA"/>
</dbReference>
<protein>
    <recommendedName>
        <fullName evidence="1">Nucleoporin NSP1-like C-terminal domain-containing protein</fullName>
    </recommendedName>
</protein>
<dbReference type="Gene3D" id="1.20.5.170">
    <property type="match status" value="1"/>
</dbReference>
<dbReference type="Pfam" id="PF05064">
    <property type="entry name" value="Nsp1_C"/>
    <property type="match status" value="1"/>
</dbReference>
<proteinExistence type="predicted"/>
<dbReference type="EMBL" id="GEDC01018921">
    <property type="protein sequence ID" value="JAS18377.1"/>
    <property type="molecule type" value="Transcribed_RNA"/>
</dbReference>
<feature type="domain" description="Nucleoporin NSP1-like C-terminal" evidence="1">
    <location>
        <begin position="57"/>
        <end position="148"/>
    </location>
</feature>
<evidence type="ECO:0000259" key="1">
    <source>
        <dbReference type="Pfam" id="PF05064"/>
    </source>
</evidence>
<dbReference type="AlphaFoldDB" id="A0A1B6CY64"/>
<name>A0A1B6CY64_9HEMI</name>
<evidence type="ECO:0000313" key="4">
    <source>
        <dbReference type="EMBL" id="JAS36847.1"/>
    </source>
</evidence>
<organism evidence="3">
    <name type="scientific">Clastoptera arizonana</name>
    <name type="common">Arizona spittle bug</name>
    <dbReference type="NCBI Taxonomy" id="38151"/>
    <lineage>
        <taxon>Eukaryota</taxon>
        <taxon>Metazoa</taxon>
        <taxon>Ecdysozoa</taxon>
        <taxon>Arthropoda</taxon>
        <taxon>Hexapoda</taxon>
        <taxon>Insecta</taxon>
        <taxon>Pterygota</taxon>
        <taxon>Neoptera</taxon>
        <taxon>Paraneoptera</taxon>
        <taxon>Hemiptera</taxon>
        <taxon>Auchenorrhyncha</taxon>
        <taxon>Cercopoidea</taxon>
        <taxon>Clastopteridae</taxon>
        <taxon>Clastoptera</taxon>
    </lineage>
</organism>
<gene>
    <name evidence="3" type="ORF">g.12619</name>
    <name evidence="4" type="ORF">g.12620</name>
    <name evidence="2" type="ORF">g.12622</name>
</gene>
<dbReference type="EMBL" id="GEDC01000451">
    <property type="protein sequence ID" value="JAS36847.1"/>
    <property type="molecule type" value="Transcribed_RNA"/>
</dbReference>
<evidence type="ECO:0000313" key="3">
    <source>
        <dbReference type="EMBL" id="JAS18377.1"/>
    </source>
</evidence>